<dbReference type="Pfam" id="PF02735">
    <property type="entry name" value="Ku"/>
    <property type="match status" value="1"/>
</dbReference>
<keyword evidence="23" id="KW-1133">Transmembrane helix</keyword>
<dbReference type="GO" id="GO:0004408">
    <property type="term" value="F:holocytochrome-c synthase activity"/>
    <property type="evidence" value="ECO:0007669"/>
    <property type="project" value="UniProtKB-EC"/>
</dbReference>
<evidence type="ECO:0000256" key="23">
    <source>
        <dbReference type="SAM" id="Phobius"/>
    </source>
</evidence>
<dbReference type="PROSITE" id="PS00821">
    <property type="entry name" value="CYTO_HEME_LYASE_1"/>
    <property type="match status" value="1"/>
</dbReference>
<comment type="similarity">
    <text evidence="3">Belongs to the cytochrome c-type heme lyase family.</text>
</comment>
<comment type="subcellular location">
    <subcellularLocation>
        <location evidence="2">Mitochondrion inner membrane</location>
    </subcellularLocation>
    <subcellularLocation>
        <location evidence="1">Nucleus</location>
    </subcellularLocation>
</comment>
<sequence>MQSSTAWLSTTNAVLFALQAVVNVVYAKSLLKTPRQYETMITPESFAFLIWILIYILEAVVVVIDLVSPQYSVYADASQPSQLRTCFGFSCVANIAWVLLYVKGHVHLATFSMFLLWLALLVLYIYTVNDRQLRSGRSSSIFQVGSQIDWWQYICSELPFALYFSWVTALTLSHVAISLQQHRQTFLPIAVYVLHLSILIIMALVTLHYAHDPIFSLVIIWFLSAIATKHDSFPNEFKTLDASVKSCAAEGVEVIAGLLVISALIMMFTDRKYDHAHSGMGLPVVETSAVDYGSSRVKCYLAQWPMKDLETTAACPHANGNGCPSGRQAPPNLVNINAYKSMLSTHRVTSTIPRSEFEPQHQTGRSSRWEYPSEDMYFKAMERKGWKPDPKEMQTIVAIHNAINEETWQQILCWEKFHPSQSSPKLNNFLGKPTEYSPKAKLLNLIGWSKLPFDRHDWIVDRDGKHVRYVIDFYNGEGSSSNGPLSVYLDVRPALDSFESVIDRIRWQFQKNILPLSPFRGAFFRDTNGKRAASGNTLALETSTTQMFYRPNDEIGIVAFGSKETQNHLNEEHGEDQYRYVYTLCYPQVPTVEMHNSLERVSELCGDDKLIKVDVLDGIIVALDLLHRRTLAKQFKRKIILFTDAHSEVENASDLEPVIEMIKSLGVSLEIVAFDFTHSPGQVKKDMEEIVDCKIKQEPRLEFEEENDKMLLSLAQVVGGHVVSIQEKIEFLERGTKKSVMQVTKFRGDLEIGSFKIPVHCFIKVKMSTLPSLLKESALSQDKHEGVRQDRRYMDPDTPDEENSPDQRVKAYTYGHESVPFSSADLEAFKLNTEKSLKLLGFVNKKKIHQSKYMVNTNVFVPDPTKKNSAKCFGTLVNAMIMKDRVAVARFVPRKNAAPKVIALIPQTPTNEFPSHVFWSQQLPFEEDLRDFEFPSILRGNLRSIPSEKQQQIADSLVDKLSTTNDEINPRSCYNPVLRHFFDSVVTRALRPDASISSQSTYESMDVRITQFSDSIQEFDDAFQLREAIKKGSEPNKQTFWSDITDCDGATDLKIKKENPHK</sequence>
<dbReference type="InterPro" id="IPR005161">
    <property type="entry name" value="Ku_N"/>
</dbReference>
<dbReference type="GO" id="GO:0003690">
    <property type="term" value="F:double-stranded DNA binding"/>
    <property type="evidence" value="ECO:0007669"/>
    <property type="project" value="TreeGrafter"/>
</dbReference>
<reference evidence="25 26" key="1">
    <citation type="submission" date="2012-05" db="EMBL/GenBank/DDBJ databases">
        <title>Recombination and specialization in a pathogen metapopulation.</title>
        <authorList>
            <person name="Gardiner A."/>
            <person name="Kemen E."/>
            <person name="Schultz-Larsen T."/>
            <person name="MacLean D."/>
            <person name="Van Oosterhout C."/>
            <person name="Jones J.D.G."/>
        </authorList>
    </citation>
    <scope>NUCLEOTIDE SEQUENCE [LARGE SCALE GENOMIC DNA]</scope>
    <source>
        <strain evidence="25 26">Ac Nc2</strain>
    </source>
</reference>
<keyword evidence="6" id="KW-0349">Heme</keyword>
<feature type="transmembrane region" description="Helical" evidence="23">
    <location>
        <begin position="108"/>
        <end position="127"/>
    </location>
</feature>
<evidence type="ECO:0000256" key="10">
    <source>
        <dbReference type="ARBA" id="ARBA00022792"/>
    </source>
</evidence>
<evidence type="ECO:0000256" key="13">
    <source>
        <dbReference type="ARBA" id="ARBA00022840"/>
    </source>
</evidence>
<accession>A0A024GUD0</accession>
<name>A0A024GUD0_9STRA</name>
<comment type="similarity">
    <text evidence="4">Belongs to the ku80 family.</text>
</comment>
<evidence type="ECO:0000256" key="20">
    <source>
        <dbReference type="ARBA" id="ARBA00023239"/>
    </source>
</evidence>
<keyword evidence="18" id="KW-0233">DNA recombination</keyword>
<evidence type="ECO:0000256" key="22">
    <source>
        <dbReference type="SAM" id="MobiDB-lite"/>
    </source>
</evidence>
<feature type="transmembrane region" description="Helical" evidence="23">
    <location>
        <begin position="6"/>
        <end position="26"/>
    </location>
</feature>
<dbReference type="GO" id="GO:0006310">
    <property type="term" value="P:DNA recombination"/>
    <property type="evidence" value="ECO:0007669"/>
    <property type="project" value="UniProtKB-KW"/>
</dbReference>
<keyword evidence="23" id="KW-0812">Transmembrane</keyword>
<dbReference type="GO" id="GO:0004386">
    <property type="term" value="F:helicase activity"/>
    <property type="evidence" value="ECO:0007669"/>
    <property type="project" value="UniProtKB-KW"/>
</dbReference>
<dbReference type="EC" id="4.4.1.17" evidence="5"/>
<gene>
    <name evidence="25" type="ORF">BN9_124720</name>
</gene>
<dbReference type="InterPro" id="IPR016194">
    <property type="entry name" value="SPOC-like_C_dom_sf"/>
</dbReference>
<feature type="compositionally biased region" description="Basic and acidic residues" evidence="22">
    <location>
        <begin position="781"/>
        <end position="795"/>
    </location>
</feature>
<keyword evidence="14" id="KW-0408">Iron</keyword>
<feature type="domain" description="Ku" evidence="24">
    <location>
        <begin position="800"/>
        <end position="940"/>
    </location>
</feature>
<dbReference type="Pfam" id="PF03731">
    <property type="entry name" value="Ku_N"/>
    <property type="match status" value="1"/>
</dbReference>
<dbReference type="GO" id="GO:0005524">
    <property type="term" value="F:ATP binding"/>
    <property type="evidence" value="ECO:0007669"/>
    <property type="project" value="UniProtKB-KW"/>
</dbReference>
<feature type="transmembrane region" description="Helical" evidence="23">
    <location>
        <begin position="251"/>
        <end position="268"/>
    </location>
</feature>
<evidence type="ECO:0000256" key="14">
    <source>
        <dbReference type="ARBA" id="ARBA00023004"/>
    </source>
</evidence>
<dbReference type="GO" id="GO:0000723">
    <property type="term" value="P:telomere maintenance"/>
    <property type="evidence" value="ECO:0007669"/>
    <property type="project" value="InterPro"/>
</dbReference>
<feature type="transmembrane region" description="Helical" evidence="23">
    <location>
        <begin position="46"/>
        <end position="67"/>
    </location>
</feature>
<dbReference type="GO" id="GO:0005743">
    <property type="term" value="C:mitochondrial inner membrane"/>
    <property type="evidence" value="ECO:0007669"/>
    <property type="project" value="UniProtKB-SubCell"/>
</dbReference>
<dbReference type="EMBL" id="CAIX01000573">
    <property type="protein sequence ID" value="CCI50557.1"/>
    <property type="molecule type" value="Genomic_DNA"/>
</dbReference>
<feature type="transmembrane region" description="Helical" evidence="23">
    <location>
        <begin position="82"/>
        <end position="101"/>
    </location>
</feature>
<dbReference type="GO" id="GO:0006303">
    <property type="term" value="P:double-strand break repair via nonhomologous end joining"/>
    <property type="evidence" value="ECO:0007669"/>
    <property type="project" value="InterPro"/>
</dbReference>
<keyword evidence="26" id="KW-1185">Reference proteome</keyword>
<evidence type="ECO:0000256" key="2">
    <source>
        <dbReference type="ARBA" id="ARBA00004273"/>
    </source>
</evidence>
<evidence type="ECO:0000256" key="4">
    <source>
        <dbReference type="ARBA" id="ARBA00007726"/>
    </source>
</evidence>
<dbReference type="SUPFAM" id="SSF100939">
    <property type="entry name" value="SPOC domain-like"/>
    <property type="match status" value="1"/>
</dbReference>
<dbReference type="InterPro" id="IPR006164">
    <property type="entry name" value="DNA_bd_Ku70/Ku80"/>
</dbReference>
<keyword evidence="9" id="KW-0227">DNA damage</keyword>
<dbReference type="SUPFAM" id="SSF53300">
    <property type="entry name" value="vWA-like"/>
    <property type="match status" value="1"/>
</dbReference>
<dbReference type="InterPro" id="IPR024193">
    <property type="entry name" value="Ku80"/>
</dbReference>
<evidence type="ECO:0000256" key="15">
    <source>
        <dbReference type="ARBA" id="ARBA00023125"/>
    </source>
</evidence>
<protein>
    <recommendedName>
        <fullName evidence="5">holocytochrome-c synthase</fullName>
        <ecNumber evidence="5">4.4.1.17</ecNumber>
    </recommendedName>
</protein>
<dbReference type="PROSITE" id="PS00822">
    <property type="entry name" value="CYTO_HEME_LYASE_2"/>
    <property type="match status" value="1"/>
</dbReference>
<evidence type="ECO:0000256" key="5">
    <source>
        <dbReference type="ARBA" id="ARBA00012218"/>
    </source>
</evidence>
<dbReference type="InParanoid" id="A0A024GUD0"/>
<dbReference type="Gene3D" id="3.40.50.410">
    <property type="entry name" value="von Willebrand factor, type A domain"/>
    <property type="match status" value="1"/>
</dbReference>
<evidence type="ECO:0000256" key="18">
    <source>
        <dbReference type="ARBA" id="ARBA00023172"/>
    </source>
</evidence>
<feature type="transmembrane region" description="Helical" evidence="23">
    <location>
        <begin position="160"/>
        <end position="179"/>
    </location>
</feature>
<feature type="region of interest" description="Disordered" evidence="22">
    <location>
        <begin position="779"/>
        <end position="806"/>
    </location>
</feature>
<dbReference type="STRING" id="65357.A0A024GUD0"/>
<proteinExistence type="inferred from homology"/>
<feature type="transmembrane region" description="Helical" evidence="23">
    <location>
        <begin position="213"/>
        <end position="230"/>
    </location>
</feature>
<evidence type="ECO:0000256" key="9">
    <source>
        <dbReference type="ARBA" id="ARBA00022763"/>
    </source>
</evidence>
<evidence type="ECO:0000256" key="7">
    <source>
        <dbReference type="ARBA" id="ARBA00022723"/>
    </source>
</evidence>
<keyword evidence="10" id="KW-0999">Mitochondrion inner membrane</keyword>
<dbReference type="InterPro" id="IPR000511">
    <property type="entry name" value="Holocyt_c/c1_synthase"/>
</dbReference>
<dbReference type="GO" id="GO:0042162">
    <property type="term" value="F:telomeric DNA binding"/>
    <property type="evidence" value="ECO:0007669"/>
    <property type="project" value="InterPro"/>
</dbReference>
<dbReference type="GO" id="GO:0046872">
    <property type="term" value="F:metal ion binding"/>
    <property type="evidence" value="ECO:0007669"/>
    <property type="project" value="UniProtKB-KW"/>
</dbReference>
<keyword evidence="7" id="KW-0479">Metal-binding</keyword>
<dbReference type="OrthoDB" id="30826at2759"/>
<dbReference type="PANTHER" id="PTHR12604">
    <property type="entry name" value="KU AUTOANTIGEN DNA HELICASE"/>
    <property type="match status" value="1"/>
</dbReference>
<keyword evidence="19" id="KW-0234">DNA repair</keyword>
<keyword evidence="11" id="KW-0378">Hydrolase</keyword>
<keyword evidence="17 23" id="KW-0472">Membrane</keyword>
<dbReference type="Proteomes" id="UP000053237">
    <property type="component" value="Unassembled WGS sequence"/>
</dbReference>
<evidence type="ECO:0000256" key="16">
    <source>
        <dbReference type="ARBA" id="ARBA00023128"/>
    </source>
</evidence>
<dbReference type="Gene3D" id="1.10.1600.10">
    <property type="match status" value="1"/>
</dbReference>
<dbReference type="GO" id="GO:0043564">
    <property type="term" value="C:Ku70:Ku80 complex"/>
    <property type="evidence" value="ECO:0007669"/>
    <property type="project" value="InterPro"/>
</dbReference>
<organism evidence="25 26">
    <name type="scientific">Albugo candida</name>
    <dbReference type="NCBI Taxonomy" id="65357"/>
    <lineage>
        <taxon>Eukaryota</taxon>
        <taxon>Sar</taxon>
        <taxon>Stramenopiles</taxon>
        <taxon>Oomycota</taxon>
        <taxon>Peronosporomycetes</taxon>
        <taxon>Albuginales</taxon>
        <taxon>Albuginaceae</taxon>
        <taxon>Albugo</taxon>
    </lineage>
</organism>
<dbReference type="AlphaFoldDB" id="A0A024GUD0"/>
<evidence type="ECO:0000256" key="11">
    <source>
        <dbReference type="ARBA" id="ARBA00022801"/>
    </source>
</evidence>
<evidence type="ECO:0000259" key="24">
    <source>
        <dbReference type="SMART" id="SM00559"/>
    </source>
</evidence>
<keyword evidence="21" id="KW-0539">Nucleus</keyword>
<keyword evidence="8" id="KW-0547">Nucleotide-binding</keyword>
<dbReference type="GO" id="GO:0016787">
    <property type="term" value="F:hydrolase activity"/>
    <property type="evidence" value="ECO:0007669"/>
    <property type="project" value="UniProtKB-KW"/>
</dbReference>
<evidence type="ECO:0000256" key="3">
    <source>
        <dbReference type="ARBA" id="ARBA00007255"/>
    </source>
</evidence>
<evidence type="ECO:0000256" key="1">
    <source>
        <dbReference type="ARBA" id="ARBA00004123"/>
    </source>
</evidence>
<keyword evidence="20" id="KW-0456">Lyase</keyword>
<evidence type="ECO:0000313" key="25">
    <source>
        <dbReference type="EMBL" id="CCI50557.1"/>
    </source>
</evidence>
<keyword evidence="16" id="KW-0496">Mitochondrion</keyword>
<dbReference type="CDD" id="cd00873">
    <property type="entry name" value="KU80"/>
    <property type="match status" value="1"/>
</dbReference>
<evidence type="ECO:0000256" key="21">
    <source>
        <dbReference type="ARBA" id="ARBA00023242"/>
    </source>
</evidence>
<dbReference type="Pfam" id="PF01265">
    <property type="entry name" value="Cyto_heme_lyase"/>
    <property type="match status" value="1"/>
</dbReference>
<evidence type="ECO:0000256" key="8">
    <source>
        <dbReference type="ARBA" id="ARBA00022741"/>
    </source>
</evidence>
<evidence type="ECO:0000256" key="17">
    <source>
        <dbReference type="ARBA" id="ARBA00023136"/>
    </source>
</evidence>
<dbReference type="SMART" id="SM00559">
    <property type="entry name" value="Ku78"/>
    <property type="match status" value="1"/>
</dbReference>
<dbReference type="PANTHER" id="PTHR12604:SF4">
    <property type="entry name" value="X-RAY REPAIR CROSS-COMPLEMENTING PROTEIN 5"/>
    <property type="match status" value="1"/>
</dbReference>
<evidence type="ECO:0000256" key="19">
    <source>
        <dbReference type="ARBA" id="ARBA00023204"/>
    </source>
</evidence>
<keyword evidence="15" id="KW-0238">DNA-binding</keyword>
<evidence type="ECO:0000256" key="6">
    <source>
        <dbReference type="ARBA" id="ARBA00022617"/>
    </source>
</evidence>
<keyword evidence="12" id="KW-0347">Helicase</keyword>
<comment type="caution">
    <text evidence="25">The sequence shown here is derived from an EMBL/GenBank/DDBJ whole genome shotgun (WGS) entry which is preliminary data.</text>
</comment>
<feature type="transmembrane region" description="Helical" evidence="23">
    <location>
        <begin position="186"/>
        <end position="207"/>
    </location>
</feature>
<keyword evidence="13" id="KW-0067">ATP-binding</keyword>
<evidence type="ECO:0000313" key="26">
    <source>
        <dbReference type="Proteomes" id="UP000053237"/>
    </source>
</evidence>
<evidence type="ECO:0000256" key="12">
    <source>
        <dbReference type="ARBA" id="ARBA00022806"/>
    </source>
</evidence>
<dbReference type="Gene3D" id="2.40.290.10">
    <property type="match status" value="1"/>
</dbReference>
<dbReference type="InterPro" id="IPR036465">
    <property type="entry name" value="vWFA_dom_sf"/>
</dbReference>
<dbReference type="GO" id="GO:0003684">
    <property type="term" value="F:damaged DNA binding"/>
    <property type="evidence" value="ECO:0007669"/>
    <property type="project" value="InterPro"/>
</dbReference>